<organism evidence="2 3">
    <name type="scientific">Stentor coeruleus</name>
    <dbReference type="NCBI Taxonomy" id="5963"/>
    <lineage>
        <taxon>Eukaryota</taxon>
        <taxon>Sar</taxon>
        <taxon>Alveolata</taxon>
        <taxon>Ciliophora</taxon>
        <taxon>Postciliodesmatophora</taxon>
        <taxon>Heterotrichea</taxon>
        <taxon>Heterotrichida</taxon>
        <taxon>Stentoridae</taxon>
        <taxon>Stentor</taxon>
    </lineage>
</organism>
<keyword evidence="1" id="KW-0812">Transmembrane</keyword>
<reference evidence="2 3" key="1">
    <citation type="submission" date="2016-11" db="EMBL/GenBank/DDBJ databases">
        <title>The macronuclear genome of Stentor coeruleus: a giant cell with tiny introns.</title>
        <authorList>
            <person name="Slabodnick M."/>
            <person name="Ruby J.G."/>
            <person name="Reiff S.B."/>
            <person name="Swart E.C."/>
            <person name="Gosai S."/>
            <person name="Prabakaran S."/>
            <person name="Witkowska E."/>
            <person name="Larue G.E."/>
            <person name="Fisher S."/>
            <person name="Freeman R.M."/>
            <person name="Gunawardena J."/>
            <person name="Chu W."/>
            <person name="Stover N.A."/>
            <person name="Gregory B.D."/>
            <person name="Nowacki M."/>
            <person name="Derisi J."/>
            <person name="Roy S.W."/>
            <person name="Marshall W.F."/>
            <person name="Sood P."/>
        </authorList>
    </citation>
    <scope>NUCLEOTIDE SEQUENCE [LARGE SCALE GENOMIC DNA]</scope>
    <source>
        <strain evidence="2">WM001</strain>
    </source>
</reference>
<dbReference type="Proteomes" id="UP000187209">
    <property type="component" value="Unassembled WGS sequence"/>
</dbReference>
<name>A0A1R2CBG9_9CILI</name>
<feature type="transmembrane region" description="Helical" evidence="1">
    <location>
        <begin position="336"/>
        <end position="356"/>
    </location>
</feature>
<feature type="transmembrane region" description="Helical" evidence="1">
    <location>
        <begin position="179"/>
        <end position="198"/>
    </location>
</feature>
<feature type="transmembrane region" description="Helical" evidence="1">
    <location>
        <begin position="307"/>
        <end position="324"/>
    </location>
</feature>
<evidence type="ECO:0000313" key="3">
    <source>
        <dbReference type="Proteomes" id="UP000187209"/>
    </source>
</evidence>
<accession>A0A1R2CBG9</accession>
<keyword evidence="1" id="KW-0472">Membrane</keyword>
<comment type="caution">
    <text evidence="2">The sequence shown here is derived from an EMBL/GenBank/DDBJ whole genome shotgun (WGS) entry which is preliminary data.</text>
</comment>
<evidence type="ECO:0000256" key="1">
    <source>
        <dbReference type="SAM" id="Phobius"/>
    </source>
</evidence>
<dbReference type="EMBL" id="MPUH01000208">
    <property type="protein sequence ID" value="OMJ86358.1"/>
    <property type="molecule type" value="Genomic_DNA"/>
</dbReference>
<protein>
    <submittedName>
        <fullName evidence="2">Uncharacterized protein</fullName>
    </submittedName>
</protein>
<sequence length="362" mass="41142">MSTGTAGFLTVGEYLRSRSIGLQFSETQTKNNTLPNTPKGWQEMYVAYQKSKRAQKKESILYEEYKKQKKTKWIAKNTYPKNILYMMFPYANPAVDNFKKIYTLNINQSTFENIINILVISPILLFRKNIKLSLDGFTMPMIIFGSIGTLFVKISNLITEDRIENYLSNTNQGCDPRKMFLFTFSSVSLYVCSMYFGVNFINPLAVAAVKAEEIALAKVLFKQYSAIILSSILVSSCSSYLKAAKNFGEANDIEKKPILIGNMNVNVDENTIKKTKWGLQLLTYLIFISMINSSVKGNLSNPMFKNPDFALFLYFLATGSELFNNYKSGTGQFSDFMIKFMFMTSTIIGFSGFRIMSKTILK</sequence>
<gene>
    <name evidence="2" type="ORF">SteCoe_12146</name>
</gene>
<evidence type="ECO:0000313" key="2">
    <source>
        <dbReference type="EMBL" id="OMJ86358.1"/>
    </source>
</evidence>
<keyword evidence="3" id="KW-1185">Reference proteome</keyword>
<dbReference type="AlphaFoldDB" id="A0A1R2CBG9"/>
<proteinExistence type="predicted"/>
<feature type="transmembrane region" description="Helical" evidence="1">
    <location>
        <begin position="137"/>
        <end position="159"/>
    </location>
</feature>
<feature type="transmembrane region" description="Helical" evidence="1">
    <location>
        <begin position="277"/>
        <end position="295"/>
    </location>
</feature>
<keyword evidence="1" id="KW-1133">Transmembrane helix</keyword>